<dbReference type="Gene3D" id="3.40.50.2000">
    <property type="entry name" value="Glycogen Phosphorylase B"/>
    <property type="match status" value="2"/>
</dbReference>
<feature type="domain" description="Glycosyl transferase family 1" evidence="2">
    <location>
        <begin position="181"/>
        <end position="268"/>
    </location>
</feature>
<comment type="caution">
    <text evidence="3">The sequence shown here is derived from an EMBL/GenBank/DDBJ whole genome shotgun (WGS) entry which is preliminary data.</text>
</comment>
<dbReference type="EMBL" id="BARV01022253">
    <property type="protein sequence ID" value="GAI18879.1"/>
    <property type="molecule type" value="Genomic_DNA"/>
</dbReference>
<dbReference type="InterPro" id="IPR001296">
    <property type="entry name" value="Glyco_trans_1"/>
</dbReference>
<evidence type="ECO:0000259" key="2">
    <source>
        <dbReference type="Pfam" id="PF00534"/>
    </source>
</evidence>
<dbReference type="PANTHER" id="PTHR46401:SF2">
    <property type="entry name" value="GLYCOSYLTRANSFERASE WBBK-RELATED"/>
    <property type="match status" value="1"/>
</dbReference>
<reference evidence="3" key="1">
    <citation type="journal article" date="2014" name="Front. Microbiol.">
        <title>High frequency of phylogenetically diverse reductive dehalogenase-homologous genes in deep subseafloor sedimentary metagenomes.</title>
        <authorList>
            <person name="Kawai M."/>
            <person name="Futagami T."/>
            <person name="Toyoda A."/>
            <person name="Takaki Y."/>
            <person name="Nishi S."/>
            <person name="Hori S."/>
            <person name="Arai W."/>
            <person name="Tsubouchi T."/>
            <person name="Morono Y."/>
            <person name="Uchiyama I."/>
            <person name="Ito T."/>
            <person name="Fujiyama A."/>
            <person name="Inagaki F."/>
            <person name="Takami H."/>
        </authorList>
    </citation>
    <scope>NUCLEOTIDE SEQUENCE</scope>
    <source>
        <strain evidence="3">Expedition CK06-06</strain>
    </source>
</reference>
<dbReference type="PANTHER" id="PTHR46401">
    <property type="entry name" value="GLYCOSYLTRANSFERASE WBBK-RELATED"/>
    <property type="match status" value="1"/>
</dbReference>
<dbReference type="GO" id="GO:0016757">
    <property type="term" value="F:glycosyltransferase activity"/>
    <property type="evidence" value="ECO:0007669"/>
    <property type="project" value="InterPro"/>
</dbReference>
<name>X1NJL1_9ZZZZ</name>
<evidence type="ECO:0000313" key="3">
    <source>
        <dbReference type="EMBL" id="GAI18879.1"/>
    </source>
</evidence>
<gene>
    <name evidence="3" type="ORF">S06H3_36703</name>
</gene>
<evidence type="ECO:0000256" key="1">
    <source>
        <dbReference type="ARBA" id="ARBA00022679"/>
    </source>
</evidence>
<feature type="non-terminal residue" evidence="3">
    <location>
        <position position="271"/>
    </location>
</feature>
<dbReference type="SUPFAM" id="SSF53756">
    <property type="entry name" value="UDP-Glycosyltransferase/glycogen phosphorylase"/>
    <property type="match status" value="1"/>
</dbReference>
<keyword evidence="1" id="KW-0808">Transferase</keyword>
<organism evidence="3">
    <name type="scientific">marine sediment metagenome</name>
    <dbReference type="NCBI Taxonomy" id="412755"/>
    <lineage>
        <taxon>unclassified sequences</taxon>
        <taxon>metagenomes</taxon>
        <taxon>ecological metagenomes</taxon>
    </lineage>
</organism>
<sequence>SRKQYNIFKKNNISAGYLPFCVDENEFNFLDKSKKEICRILNIDYELIKDRLLIGSFQRDSLGMDLAKPKWQKNPDMLIEILRLTPYKEDLMLILAGPRRHYIINKCKKFKIHFKFPEYYSSLKIKFAKIILANSVKKAKKIIADSNSTAKDILLFFPEVRSKISVIYNGISENFSVIDKKEVENFKNKNGLGNYILFVGNRKPHKNLENLVKSYYKLIRLFRGLKLVIVGKKFSQNDIVDSIKNKFNLNNYIMEKENITDQELAYYYNGA</sequence>
<proteinExistence type="predicted"/>
<dbReference type="Pfam" id="PF00534">
    <property type="entry name" value="Glycos_transf_1"/>
    <property type="match status" value="1"/>
</dbReference>
<protein>
    <recommendedName>
        <fullName evidence="2">Glycosyl transferase family 1 domain-containing protein</fullName>
    </recommendedName>
</protein>
<dbReference type="AlphaFoldDB" id="X1NJL1"/>
<accession>X1NJL1</accession>
<feature type="non-terminal residue" evidence="3">
    <location>
        <position position="1"/>
    </location>
</feature>
<dbReference type="GO" id="GO:0009103">
    <property type="term" value="P:lipopolysaccharide biosynthetic process"/>
    <property type="evidence" value="ECO:0007669"/>
    <property type="project" value="TreeGrafter"/>
</dbReference>